<reference evidence="2" key="2">
    <citation type="submission" date="2017-02" db="EMBL/GenBank/DDBJ databases">
        <title>Sunflower complete genome.</title>
        <authorList>
            <person name="Langlade N."/>
            <person name="Munos S."/>
        </authorList>
    </citation>
    <scope>NUCLEOTIDE SEQUENCE [LARGE SCALE GENOMIC DNA]</scope>
    <source>
        <tissue evidence="2">Leaves</tissue>
    </source>
</reference>
<evidence type="ECO:0000313" key="3">
    <source>
        <dbReference type="Proteomes" id="UP000215914"/>
    </source>
</evidence>
<dbReference type="EMBL" id="MNCJ02000331">
    <property type="protein sequence ID" value="KAF5759204.1"/>
    <property type="molecule type" value="Genomic_DNA"/>
</dbReference>
<evidence type="ECO:0000313" key="2">
    <source>
        <dbReference type="EMBL" id="OTG26841.1"/>
    </source>
</evidence>
<sequence>MTFSSNDAELTLTSIDECDRSEIRYEIRTRSDDINTHSDSVNGNEDKTANASRFNSGEFKLKLVSNNIPIRISRALYAEITERFFSESRARARNRRRADSLTCLLLD</sequence>
<proteinExistence type="predicted"/>
<gene>
    <name evidence="2" type="ORF">HannXRQ_Chr05g0163151</name>
    <name evidence="1" type="ORF">HanXRQr2_Chr16g0738461</name>
</gene>
<reference evidence="1 3" key="1">
    <citation type="journal article" date="2017" name="Nature">
        <title>The sunflower genome provides insights into oil metabolism, flowering and Asterid evolution.</title>
        <authorList>
            <person name="Badouin H."/>
            <person name="Gouzy J."/>
            <person name="Grassa C.J."/>
            <person name="Murat F."/>
            <person name="Staton S.E."/>
            <person name="Cottret L."/>
            <person name="Lelandais-Briere C."/>
            <person name="Owens G.L."/>
            <person name="Carrere S."/>
            <person name="Mayjonade B."/>
            <person name="Legrand L."/>
            <person name="Gill N."/>
            <person name="Kane N.C."/>
            <person name="Bowers J.E."/>
            <person name="Hubner S."/>
            <person name="Bellec A."/>
            <person name="Berard A."/>
            <person name="Berges H."/>
            <person name="Blanchet N."/>
            <person name="Boniface M.C."/>
            <person name="Brunel D."/>
            <person name="Catrice O."/>
            <person name="Chaidir N."/>
            <person name="Claudel C."/>
            <person name="Donnadieu C."/>
            <person name="Faraut T."/>
            <person name="Fievet G."/>
            <person name="Helmstetter N."/>
            <person name="King M."/>
            <person name="Knapp S.J."/>
            <person name="Lai Z."/>
            <person name="Le Paslier M.C."/>
            <person name="Lippi Y."/>
            <person name="Lorenzon L."/>
            <person name="Mandel J.R."/>
            <person name="Marage G."/>
            <person name="Marchand G."/>
            <person name="Marquand E."/>
            <person name="Bret-Mestries E."/>
            <person name="Morien E."/>
            <person name="Nambeesan S."/>
            <person name="Nguyen T."/>
            <person name="Pegot-Espagnet P."/>
            <person name="Pouilly N."/>
            <person name="Raftis F."/>
            <person name="Sallet E."/>
            <person name="Schiex T."/>
            <person name="Thomas J."/>
            <person name="Vandecasteele C."/>
            <person name="Vares D."/>
            <person name="Vear F."/>
            <person name="Vautrin S."/>
            <person name="Crespi M."/>
            <person name="Mangin B."/>
            <person name="Burke J.M."/>
            <person name="Salse J."/>
            <person name="Munos S."/>
            <person name="Vincourt P."/>
            <person name="Rieseberg L.H."/>
            <person name="Langlade N.B."/>
        </authorList>
    </citation>
    <scope>NUCLEOTIDE SEQUENCE [LARGE SCALE GENOMIC DNA]</scope>
    <source>
        <strain evidence="3">cv. SF193</strain>
        <tissue evidence="1">Leaves</tissue>
    </source>
</reference>
<dbReference type="InParanoid" id="A0A251UWZ0"/>
<organism evidence="2 3">
    <name type="scientific">Helianthus annuus</name>
    <name type="common">Common sunflower</name>
    <dbReference type="NCBI Taxonomy" id="4232"/>
    <lineage>
        <taxon>Eukaryota</taxon>
        <taxon>Viridiplantae</taxon>
        <taxon>Streptophyta</taxon>
        <taxon>Embryophyta</taxon>
        <taxon>Tracheophyta</taxon>
        <taxon>Spermatophyta</taxon>
        <taxon>Magnoliopsida</taxon>
        <taxon>eudicotyledons</taxon>
        <taxon>Gunneridae</taxon>
        <taxon>Pentapetalae</taxon>
        <taxon>asterids</taxon>
        <taxon>campanulids</taxon>
        <taxon>Asterales</taxon>
        <taxon>Asteraceae</taxon>
        <taxon>Asteroideae</taxon>
        <taxon>Heliantheae alliance</taxon>
        <taxon>Heliantheae</taxon>
        <taxon>Helianthus</taxon>
    </lineage>
</organism>
<reference evidence="1" key="3">
    <citation type="submission" date="2020-06" db="EMBL/GenBank/DDBJ databases">
        <title>Helianthus annuus Genome sequencing and assembly Release 2.</title>
        <authorList>
            <person name="Gouzy J."/>
            <person name="Langlade N."/>
            <person name="Munos S."/>
        </authorList>
    </citation>
    <scope>NUCLEOTIDE SEQUENCE</scope>
    <source>
        <tissue evidence="1">Leaves</tissue>
    </source>
</reference>
<accession>A0A251UWZ0</accession>
<protein>
    <submittedName>
        <fullName evidence="2">Uncharacterized protein</fullName>
    </submittedName>
</protein>
<evidence type="ECO:0000313" key="1">
    <source>
        <dbReference type="EMBL" id="KAF5759204.1"/>
    </source>
</evidence>
<dbReference type="Proteomes" id="UP000215914">
    <property type="component" value="Chromosome 5"/>
</dbReference>
<name>A0A251UWZ0_HELAN</name>
<dbReference type="EMBL" id="CM007894">
    <property type="protein sequence ID" value="OTG26841.1"/>
    <property type="molecule type" value="Genomic_DNA"/>
</dbReference>
<dbReference type="Gramene" id="mRNA:HanXRQr2_Chr16g0738461">
    <property type="protein sequence ID" value="CDS:HanXRQr2_Chr16g0738461.1"/>
    <property type="gene ID" value="HanXRQr2_Chr16g0738461"/>
</dbReference>
<keyword evidence="3" id="KW-1185">Reference proteome</keyword>
<dbReference type="AlphaFoldDB" id="A0A251UWZ0"/>